<evidence type="ECO:0000313" key="5">
    <source>
        <dbReference type="Proteomes" id="UP000001366"/>
    </source>
</evidence>
<sequence length="146" mass="17038">MFRKVLSLVIFFAFFGVSLAEDGIVYIDIQKVVSQSAAGKEAQSVLEREAQKFQEEIQKKQQAGETQSQLQAYAAEKQQELMKKRQELAEKFMRLLQENIQKFSKEKGYTLVVDKQSLLYANPKYDRTDEFLKYFDKNYKKGSLKN</sequence>
<proteinExistence type="inferred from homology"/>
<dbReference type="InterPro" id="IPR024930">
    <property type="entry name" value="Skp_dom_sf"/>
</dbReference>
<evidence type="ECO:0000256" key="1">
    <source>
        <dbReference type="ARBA" id="ARBA00009091"/>
    </source>
</evidence>
<gene>
    <name evidence="4" type="ordered locus">PERMA_1165</name>
</gene>
<dbReference type="InterPro" id="IPR005632">
    <property type="entry name" value="Chaperone_Skp"/>
</dbReference>
<dbReference type="PaxDb" id="123214-PERMA_1165"/>
<dbReference type="eggNOG" id="COG2825">
    <property type="taxonomic scope" value="Bacteria"/>
</dbReference>
<dbReference type="Pfam" id="PF03938">
    <property type="entry name" value="OmpH"/>
    <property type="match status" value="1"/>
</dbReference>
<feature type="coiled-coil region" evidence="3">
    <location>
        <begin position="43"/>
        <end position="98"/>
    </location>
</feature>
<keyword evidence="5" id="KW-1185">Reference proteome</keyword>
<organism evidence="4 5">
    <name type="scientific">Persephonella marina (strain DSM 14350 / EX-H1)</name>
    <dbReference type="NCBI Taxonomy" id="123214"/>
    <lineage>
        <taxon>Bacteria</taxon>
        <taxon>Pseudomonadati</taxon>
        <taxon>Aquificota</taxon>
        <taxon>Aquificia</taxon>
        <taxon>Aquificales</taxon>
        <taxon>Hydrogenothermaceae</taxon>
        <taxon>Persephonella</taxon>
    </lineage>
</organism>
<reference evidence="4 5" key="1">
    <citation type="journal article" date="2009" name="J. Bacteriol.">
        <title>Complete and draft genome sequences of six members of the Aquificales.</title>
        <authorList>
            <person name="Reysenbach A.L."/>
            <person name="Hamamura N."/>
            <person name="Podar M."/>
            <person name="Griffiths E."/>
            <person name="Ferreira S."/>
            <person name="Hochstein R."/>
            <person name="Heidelberg J."/>
            <person name="Johnson J."/>
            <person name="Mead D."/>
            <person name="Pohorille A."/>
            <person name="Sarmiento M."/>
            <person name="Schweighofer K."/>
            <person name="Seshadri R."/>
            <person name="Voytek M.A."/>
        </authorList>
    </citation>
    <scope>NUCLEOTIDE SEQUENCE [LARGE SCALE GENOMIC DNA]</scope>
    <source>
        <strain evidence="5">DSM 14350 / EX-H1</strain>
    </source>
</reference>
<evidence type="ECO:0000256" key="3">
    <source>
        <dbReference type="SAM" id="Coils"/>
    </source>
</evidence>
<dbReference type="KEGG" id="pmx:PERMA_1165"/>
<keyword evidence="3" id="KW-0175">Coiled coil</keyword>
<keyword evidence="2" id="KW-0732">Signal</keyword>
<dbReference type="PANTHER" id="PTHR35089">
    <property type="entry name" value="CHAPERONE PROTEIN SKP"/>
    <property type="match status" value="1"/>
</dbReference>
<name>C0QQK0_PERMH</name>
<dbReference type="GO" id="GO:0050821">
    <property type="term" value="P:protein stabilization"/>
    <property type="evidence" value="ECO:0007669"/>
    <property type="project" value="TreeGrafter"/>
</dbReference>
<dbReference type="EMBL" id="CP001230">
    <property type="protein sequence ID" value="ACO04043.1"/>
    <property type="molecule type" value="Genomic_DNA"/>
</dbReference>
<dbReference type="RefSeq" id="WP_012676281.1">
    <property type="nucleotide sequence ID" value="NC_012440.1"/>
</dbReference>
<accession>C0QQK0</accession>
<dbReference type="AlphaFoldDB" id="C0QQK0"/>
<protein>
    <submittedName>
        <fullName evidence="4">Outer membrane chaperone Skp</fullName>
    </submittedName>
</protein>
<comment type="similarity">
    <text evidence="1">Belongs to the Skp family.</text>
</comment>
<evidence type="ECO:0000256" key="2">
    <source>
        <dbReference type="ARBA" id="ARBA00022729"/>
    </source>
</evidence>
<dbReference type="Proteomes" id="UP000001366">
    <property type="component" value="Chromosome"/>
</dbReference>
<dbReference type="GO" id="GO:0051082">
    <property type="term" value="F:unfolded protein binding"/>
    <property type="evidence" value="ECO:0007669"/>
    <property type="project" value="InterPro"/>
</dbReference>
<dbReference type="GO" id="GO:0005829">
    <property type="term" value="C:cytosol"/>
    <property type="evidence" value="ECO:0007669"/>
    <property type="project" value="TreeGrafter"/>
</dbReference>
<dbReference type="STRING" id="123214.PERMA_1165"/>
<dbReference type="Gene3D" id="3.30.910.20">
    <property type="entry name" value="Skp domain"/>
    <property type="match status" value="1"/>
</dbReference>
<evidence type="ECO:0000313" key="4">
    <source>
        <dbReference type="EMBL" id="ACO04043.1"/>
    </source>
</evidence>
<dbReference type="SMART" id="SM00935">
    <property type="entry name" value="OmpH"/>
    <property type="match status" value="1"/>
</dbReference>
<dbReference type="SUPFAM" id="SSF111384">
    <property type="entry name" value="OmpH-like"/>
    <property type="match status" value="1"/>
</dbReference>
<dbReference type="HOGENOM" id="CLU_1730463_0_0_0"/>
<dbReference type="PANTHER" id="PTHR35089:SF1">
    <property type="entry name" value="CHAPERONE PROTEIN SKP"/>
    <property type="match status" value="1"/>
</dbReference>